<dbReference type="InterPro" id="IPR027417">
    <property type="entry name" value="P-loop_NTPase"/>
</dbReference>
<evidence type="ECO:0000313" key="12">
    <source>
        <dbReference type="RefSeq" id="XP_014677747.1"/>
    </source>
</evidence>
<protein>
    <submittedName>
        <fullName evidence="12">Heparan sulfate 2-O-sulfotransferase 1-like</fullName>
    </submittedName>
</protein>
<dbReference type="Pfam" id="PF03567">
    <property type="entry name" value="Sulfotransfer_2"/>
    <property type="match status" value="1"/>
</dbReference>
<evidence type="ECO:0000256" key="7">
    <source>
        <dbReference type="ARBA" id="ARBA00023034"/>
    </source>
</evidence>
<dbReference type="PANTHER" id="PTHR12129:SF17">
    <property type="entry name" value="HEPARAN SULFATE 2-O-SULFOTRANSFERASE 1"/>
    <property type="match status" value="1"/>
</dbReference>
<evidence type="ECO:0000256" key="1">
    <source>
        <dbReference type="ARBA" id="ARBA00004323"/>
    </source>
</evidence>
<evidence type="ECO:0000256" key="3">
    <source>
        <dbReference type="ARBA" id="ARBA00022679"/>
    </source>
</evidence>
<keyword evidence="3" id="KW-0808">Transferase</keyword>
<gene>
    <name evidence="12" type="primary">LOC106817584</name>
</gene>
<accession>A0ABM1EZX6</accession>
<keyword evidence="7" id="KW-0333">Golgi apparatus</keyword>
<name>A0ABM1EZX6_PRICU</name>
<evidence type="ECO:0000256" key="5">
    <source>
        <dbReference type="ARBA" id="ARBA00022968"/>
    </source>
</evidence>
<comment type="similarity">
    <text evidence="2">Belongs to the sulfotransferase 3 family.</text>
</comment>
<dbReference type="RefSeq" id="XP_014677747.1">
    <property type="nucleotide sequence ID" value="XM_014822261.1"/>
</dbReference>
<organism evidence="11 12">
    <name type="scientific">Priapulus caudatus</name>
    <name type="common">Priapulid worm</name>
    <dbReference type="NCBI Taxonomy" id="37621"/>
    <lineage>
        <taxon>Eukaryota</taxon>
        <taxon>Metazoa</taxon>
        <taxon>Ecdysozoa</taxon>
        <taxon>Scalidophora</taxon>
        <taxon>Priapulida</taxon>
        <taxon>Priapulimorpha</taxon>
        <taxon>Priapulimorphida</taxon>
        <taxon>Priapulidae</taxon>
        <taxon>Priapulus</taxon>
    </lineage>
</organism>
<keyword evidence="11" id="KW-1185">Reference proteome</keyword>
<evidence type="ECO:0000256" key="10">
    <source>
        <dbReference type="ARBA" id="ARBA00023180"/>
    </source>
</evidence>
<evidence type="ECO:0000256" key="2">
    <source>
        <dbReference type="ARBA" id="ARBA00010569"/>
    </source>
</evidence>
<reference evidence="12" key="1">
    <citation type="submission" date="2025-08" db="UniProtKB">
        <authorList>
            <consortium name="RefSeq"/>
        </authorList>
    </citation>
    <scope>IDENTIFICATION</scope>
</reference>
<evidence type="ECO:0000256" key="9">
    <source>
        <dbReference type="ARBA" id="ARBA00023157"/>
    </source>
</evidence>
<dbReference type="PANTHER" id="PTHR12129">
    <property type="entry name" value="HEPARAN SULFATE 2-O-SULFOTRANSFERASE"/>
    <property type="match status" value="1"/>
</dbReference>
<dbReference type="GeneID" id="106817584"/>
<keyword evidence="4" id="KW-0812">Transmembrane</keyword>
<proteinExistence type="inferred from homology"/>
<dbReference type="InterPro" id="IPR005331">
    <property type="entry name" value="Sulfotransferase"/>
</dbReference>
<evidence type="ECO:0000313" key="11">
    <source>
        <dbReference type="Proteomes" id="UP000695022"/>
    </source>
</evidence>
<sequence length="255" mass="29109">MQHRSQVARATSLASAATDDLVIVYNRVPKTGSTSFMGVAYDLCTANKYTVLHLNTTRNMHVMSVADQMRFVQNVTQWTAKKPAIYHGHIAYLDFAKTFDECVDIGGADCDPGNMWMQVPFFCGHDSNCWEPGNPWALQQAKHNLVNNYFLVGLTEELGDFVSILEVSLPRFFKGAQELYTSGKKSHLRKTFNKASPAPETIAKIEATRVWQMESEFYEFARDQFHFQKKRTMVETDGVLVDRGQQFMFEKIRPK</sequence>
<keyword evidence="9" id="KW-1015">Disulfide bond</keyword>
<dbReference type="Gene3D" id="3.40.50.300">
    <property type="entry name" value="P-loop containing nucleotide triphosphate hydrolases"/>
    <property type="match status" value="2"/>
</dbReference>
<keyword evidence="5" id="KW-0735">Signal-anchor</keyword>
<comment type="subcellular location">
    <subcellularLocation>
        <location evidence="1">Golgi apparatus membrane</location>
        <topology evidence="1">Single-pass type II membrane protein</topology>
    </subcellularLocation>
</comment>
<keyword evidence="6" id="KW-1133">Transmembrane helix</keyword>
<keyword evidence="8" id="KW-0472">Membrane</keyword>
<evidence type="ECO:0000256" key="4">
    <source>
        <dbReference type="ARBA" id="ARBA00022692"/>
    </source>
</evidence>
<evidence type="ECO:0000256" key="8">
    <source>
        <dbReference type="ARBA" id="ARBA00023136"/>
    </source>
</evidence>
<evidence type="ECO:0000256" key="6">
    <source>
        <dbReference type="ARBA" id="ARBA00022989"/>
    </source>
</evidence>
<dbReference type="InterPro" id="IPR007734">
    <property type="entry name" value="Heparan_SO4_2-O-STrfase"/>
</dbReference>
<dbReference type="Proteomes" id="UP000695022">
    <property type="component" value="Unplaced"/>
</dbReference>
<keyword evidence="10" id="KW-0325">Glycoprotein</keyword>